<dbReference type="Pfam" id="PF01619">
    <property type="entry name" value="Pro_dh"/>
    <property type="match status" value="1"/>
</dbReference>
<keyword evidence="5 10" id="KW-0274">FAD</keyword>
<feature type="binding site" evidence="9">
    <location>
        <position position="135"/>
    </location>
    <ligand>
        <name>substrate</name>
    </ligand>
</feature>
<evidence type="ECO:0000256" key="1">
    <source>
        <dbReference type="ARBA" id="ARBA00004739"/>
    </source>
</evidence>
<dbReference type="GO" id="GO:0004657">
    <property type="term" value="F:proline dehydrogenase activity"/>
    <property type="evidence" value="ECO:0007669"/>
    <property type="project" value="UniProtKB-EC"/>
</dbReference>
<evidence type="ECO:0000256" key="9">
    <source>
        <dbReference type="PIRSR" id="PIRSR000196-1"/>
    </source>
</evidence>
<feature type="binding site" evidence="10">
    <location>
        <begin position="222"/>
        <end position="224"/>
    </location>
    <ligand>
        <name>FAD</name>
        <dbReference type="ChEBI" id="CHEBI:57692"/>
    </ligand>
</feature>
<dbReference type="GO" id="GO:0010133">
    <property type="term" value="P:L-proline catabolic process to L-glutamate"/>
    <property type="evidence" value="ECO:0007669"/>
    <property type="project" value="UniProtKB-UniPathway"/>
</dbReference>
<dbReference type="InterPro" id="IPR029041">
    <property type="entry name" value="FAD-linked_oxidoreductase-like"/>
</dbReference>
<evidence type="ECO:0000256" key="10">
    <source>
        <dbReference type="PIRSR" id="PIRSR000196-2"/>
    </source>
</evidence>
<feature type="domain" description="Proline dehydrogenase" evidence="11">
    <location>
        <begin position="79"/>
        <end position="335"/>
    </location>
</feature>
<proteinExistence type="predicted"/>
<feature type="binding site" evidence="10">
    <location>
        <position position="170"/>
    </location>
    <ligand>
        <name>FAD</name>
        <dbReference type="ChEBI" id="CHEBI:57692"/>
    </ligand>
</feature>
<reference evidence="12 13" key="1">
    <citation type="submission" date="2018-10" db="EMBL/GenBank/DDBJ databases">
        <title>Sequencing the genomes of 1000 actinobacteria strains.</title>
        <authorList>
            <person name="Klenk H.-P."/>
        </authorList>
    </citation>
    <scope>NUCLEOTIDE SEQUENCE [LARGE SCALE GENOMIC DNA]</scope>
    <source>
        <strain evidence="12 13">DSM 45175</strain>
    </source>
</reference>
<keyword evidence="3" id="KW-0285">Flavoprotein</keyword>
<evidence type="ECO:0000256" key="8">
    <source>
        <dbReference type="ARBA" id="ARBA00048779"/>
    </source>
</evidence>
<evidence type="ECO:0000256" key="4">
    <source>
        <dbReference type="ARBA" id="ARBA00022741"/>
    </source>
</evidence>
<protein>
    <recommendedName>
        <fullName evidence="2">proline dehydrogenase</fullName>
        <ecNumber evidence="2">1.5.5.2</ecNumber>
    </recommendedName>
</protein>
<accession>A0A495JI99</accession>
<keyword evidence="13" id="KW-1185">Reference proteome</keyword>
<comment type="caution">
    <text evidence="12">The sequence shown here is derived from an EMBL/GenBank/DDBJ whole genome shotgun (WGS) entry which is preliminary data.</text>
</comment>
<evidence type="ECO:0000256" key="7">
    <source>
        <dbReference type="ARBA" id="ARBA00023062"/>
    </source>
</evidence>
<feature type="binding site" evidence="9">
    <location>
        <position position="324"/>
    </location>
    <ligand>
        <name>substrate</name>
    </ligand>
</feature>
<evidence type="ECO:0000256" key="5">
    <source>
        <dbReference type="ARBA" id="ARBA00022827"/>
    </source>
</evidence>
<dbReference type="SUPFAM" id="SSF51730">
    <property type="entry name" value="FAD-linked oxidoreductase"/>
    <property type="match status" value="1"/>
</dbReference>
<keyword evidence="4 10" id="KW-0547">Nucleotide-binding</keyword>
<comment type="cofactor">
    <cofactor evidence="10">
        <name>FAD</name>
        <dbReference type="ChEBI" id="CHEBI:57692"/>
    </cofactor>
    <text evidence="10">Binds 1 FAD per subunit.</text>
</comment>
<evidence type="ECO:0000256" key="6">
    <source>
        <dbReference type="ARBA" id="ARBA00023002"/>
    </source>
</evidence>
<dbReference type="InterPro" id="IPR002872">
    <property type="entry name" value="Proline_DH_dom"/>
</dbReference>
<dbReference type="EC" id="1.5.5.2" evidence="2"/>
<dbReference type="InterPro" id="IPR008219">
    <property type="entry name" value="PRODH_bac_arc"/>
</dbReference>
<comment type="pathway">
    <text evidence="1">Amino-acid degradation; L-proline degradation into L-glutamate; L-glutamate from L-proline: step 1/2.</text>
</comment>
<evidence type="ECO:0000256" key="2">
    <source>
        <dbReference type="ARBA" id="ARBA00012695"/>
    </source>
</evidence>
<dbReference type="Proteomes" id="UP000277671">
    <property type="component" value="Unassembled WGS sequence"/>
</dbReference>
<gene>
    <name evidence="12" type="ORF">BDK92_3111</name>
</gene>
<evidence type="ECO:0000313" key="12">
    <source>
        <dbReference type="EMBL" id="RKR88780.1"/>
    </source>
</evidence>
<evidence type="ECO:0000256" key="3">
    <source>
        <dbReference type="ARBA" id="ARBA00022630"/>
    </source>
</evidence>
<dbReference type="AlphaFoldDB" id="A0A495JI99"/>
<name>A0A495JI99_9ACTN</name>
<sequence length="343" mass="37601">MVGGPTEATNSMITSTGRAVPDLPAARLQWVGGRYAPSMRSVILAASRSSRVERLVETAPFTRDVVRRFVAGTTTDDALRATHELVGSGLTVTLDYLGEDTVTPEQATAVREEYLTLLTVLAGADLTSGAEVSVKLSALGQKFDEKLAYDNVRAICAAAAAAGTTVTLDMEDHTTTDSTLDILARLRKDFPSTGAVLQAYLRRTEADCRELATAGSRVRLCKGAYKEPESVAYQSARDVDKSYVRCLNILLSGAGYPMLATHDPRLIAIGQDRARWFDRSPDEFEFQMLYGVRPDEQARLAGEGHTVRTYLPYGSDWYGYLMRRLAERPANLVFFARALISRK</sequence>
<evidence type="ECO:0000259" key="11">
    <source>
        <dbReference type="Pfam" id="PF01619"/>
    </source>
</evidence>
<dbReference type="EMBL" id="RBKT01000001">
    <property type="protein sequence ID" value="RKR88780.1"/>
    <property type="molecule type" value="Genomic_DNA"/>
</dbReference>
<organism evidence="12 13">
    <name type="scientific">Micromonospora pisi</name>
    <dbReference type="NCBI Taxonomy" id="589240"/>
    <lineage>
        <taxon>Bacteria</taxon>
        <taxon>Bacillati</taxon>
        <taxon>Actinomycetota</taxon>
        <taxon>Actinomycetes</taxon>
        <taxon>Micromonosporales</taxon>
        <taxon>Micromonosporaceae</taxon>
        <taxon>Micromonospora</taxon>
    </lineage>
</organism>
<dbReference type="UniPathway" id="UPA00261">
    <property type="reaction ID" value="UER00373"/>
</dbReference>
<dbReference type="PIRSF" id="PIRSF000196">
    <property type="entry name" value="Pro_dehydrog"/>
    <property type="match status" value="1"/>
</dbReference>
<dbReference type="PANTHER" id="PTHR13914:SF0">
    <property type="entry name" value="PROLINE DEHYDROGENASE 1, MITOCHONDRIAL"/>
    <property type="match status" value="1"/>
</dbReference>
<feature type="binding site" evidence="10">
    <location>
        <begin position="261"/>
        <end position="262"/>
    </location>
    <ligand>
        <name>FAD</name>
        <dbReference type="ChEBI" id="CHEBI:57692"/>
    </ligand>
</feature>
<keyword evidence="7" id="KW-0642">Proline metabolism</keyword>
<dbReference type="GO" id="GO:0000166">
    <property type="term" value="F:nucleotide binding"/>
    <property type="evidence" value="ECO:0007669"/>
    <property type="project" value="UniProtKB-KW"/>
</dbReference>
<dbReference type="Gene3D" id="3.20.20.220">
    <property type="match status" value="1"/>
</dbReference>
<keyword evidence="6" id="KW-0560">Oxidoreductase</keyword>
<comment type="catalytic activity">
    <reaction evidence="8">
        <text>L-proline + a quinone = (S)-1-pyrroline-5-carboxylate + a quinol + H(+)</text>
        <dbReference type="Rhea" id="RHEA:23784"/>
        <dbReference type="ChEBI" id="CHEBI:15378"/>
        <dbReference type="ChEBI" id="CHEBI:17388"/>
        <dbReference type="ChEBI" id="CHEBI:24646"/>
        <dbReference type="ChEBI" id="CHEBI:60039"/>
        <dbReference type="ChEBI" id="CHEBI:132124"/>
        <dbReference type="EC" id="1.5.5.2"/>
    </reaction>
</comment>
<dbReference type="InterPro" id="IPR015659">
    <property type="entry name" value="Proline_oxidase"/>
</dbReference>
<feature type="binding site" evidence="10">
    <location>
        <position position="198"/>
    </location>
    <ligand>
        <name>FAD</name>
        <dbReference type="ChEBI" id="CHEBI:57692"/>
    </ligand>
</feature>
<feature type="binding site" evidence="9">
    <location>
        <position position="323"/>
    </location>
    <ligand>
        <name>substrate</name>
    </ligand>
</feature>
<evidence type="ECO:0000313" key="13">
    <source>
        <dbReference type="Proteomes" id="UP000277671"/>
    </source>
</evidence>
<dbReference type="PANTHER" id="PTHR13914">
    <property type="entry name" value="PROLINE OXIDASE"/>
    <property type="match status" value="1"/>
</dbReference>